<evidence type="ECO:0000313" key="1">
    <source>
        <dbReference type="EMBL" id="QTC93417.1"/>
    </source>
</evidence>
<reference evidence="1" key="1">
    <citation type="submission" date="2020-09" db="EMBL/GenBank/DDBJ databases">
        <title>Brevundimonas sp. LVF2 isolated from a puddle in Goettingen, Germany.</title>
        <authorList>
            <person name="Friedrich I."/>
            <person name="Klassen A."/>
            <person name="Hannes N."/>
            <person name="Schneider D."/>
            <person name="Hertel R."/>
            <person name="Daniel R."/>
        </authorList>
    </citation>
    <scope>NUCLEOTIDE SEQUENCE</scope>
    <source>
        <strain evidence="1">LVF2</strain>
    </source>
</reference>
<keyword evidence="2" id="KW-1185">Reference proteome</keyword>
<accession>A0A975GX92</accession>
<dbReference type="KEGG" id="bgoe:IFJ75_18370"/>
<dbReference type="AlphaFoldDB" id="A0A975GX92"/>
<name>A0A975GX92_9CAUL</name>
<gene>
    <name evidence="1" type="ORF">IFJ75_18370</name>
</gene>
<dbReference type="CDD" id="cd16441">
    <property type="entry name" value="beta_Kdo_transferase_KpsS"/>
    <property type="match status" value="1"/>
</dbReference>
<dbReference type="EMBL" id="CP062222">
    <property type="protein sequence ID" value="QTC93417.1"/>
    <property type="molecule type" value="Genomic_DNA"/>
</dbReference>
<evidence type="ECO:0000313" key="2">
    <source>
        <dbReference type="Proteomes" id="UP000663918"/>
    </source>
</evidence>
<dbReference type="GO" id="GO:0015774">
    <property type="term" value="P:polysaccharide transport"/>
    <property type="evidence" value="ECO:0007669"/>
    <property type="project" value="InterPro"/>
</dbReference>
<sequence>MVGAATDGLTGRRFLIVTAPFGPFGRVLTQALRSRGADVTRMLFNAGDVLYWQGAGAMRFKGPAAQWPERLKALLPDYTDVIVFGEGGAYNQAVLRDAAAYGVRVWVLENGYFRPDWVTVERNGVNASSALPRHRLAYEPPVPETPVTRPVGRILPYHVLNISIYHLIQLPGRWLFPRYVAPYTQAPWLQCAGHIRRYFGLAFQPRSRTDTDVIARRGPFFIACLQREGDAQLLRYSRFADNAAFLAEVLNSFAAHAPPEARLVVKNHPLDPGLVNLGRITRALAEERGLSDRVDFIDGGNLAQLCRASRGMVVNNSSAALSALGFHTPVKALGQAFFDFEGLTDQKPLDAFWSDPKQPDTGLFNRFRAHVIARSQVNGNYHEPRSMLPTALALATVFETRGGPL</sequence>
<dbReference type="Proteomes" id="UP000663918">
    <property type="component" value="Chromosome"/>
</dbReference>
<dbReference type="InterPro" id="IPR007833">
    <property type="entry name" value="Capsule_polysaccharide_synth"/>
</dbReference>
<dbReference type="Pfam" id="PF05159">
    <property type="entry name" value="Capsule_synth"/>
    <property type="match status" value="1"/>
</dbReference>
<organism evidence="1 2">
    <name type="scientific">Brevundimonas goettingensis</name>
    <dbReference type="NCBI Taxonomy" id="2774190"/>
    <lineage>
        <taxon>Bacteria</taxon>
        <taxon>Pseudomonadati</taxon>
        <taxon>Pseudomonadota</taxon>
        <taxon>Alphaproteobacteria</taxon>
        <taxon>Caulobacterales</taxon>
        <taxon>Caulobacteraceae</taxon>
        <taxon>Brevundimonas</taxon>
    </lineage>
</organism>
<dbReference type="GO" id="GO:0000271">
    <property type="term" value="P:polysaccharide biosynthetic process"/>
    <property type="evidence" value="ECO:0007669"/>
    <property type="project" value="InterPro"/>
</dbReference>
<protein>
    <submittedName>
        <fullName evidence="1">Capsular biosynthesis protein</fullName>
    </submittedName>
</protein>
<proteinExistence type="predicted"/>